<dbReference type="Pfam" id="PF08937">
    <property type="entry name" value="ThsB_TIR"/>
    <property type="match status" value="1"/>
</dbReference>
<accession>A0A9E2BFR6</accession>
<name>A0A9E2BFR6_PSYF1</name>
<protein>
    <recommendedName>
        <fullName evidence="1">Thoeris protein ThsB TIR-like domain-containing protein</fullName>
    </recommendedName>
</protein>
<reference evidence="2 3" key="1">
    <citation type="journal article" date="2021" name="bioRxiv">
        <title>Unique metabolic strategies in Hadean analogues reveal hints for primordial physiology.</title>
        <authorList>
            <person name="Nobu M.K."/>
            <person name="Nakai R."/>
            <person name="Tamazawa S."/>
            <person name="Mori H."/>
            <person name="Toyoda A."/>
            <person name="Ijiri A."/>
            <person name="Suzuki S."/>
            <person name="Kurokawa K."/>
            <person name="Kamagata Y."/>
            <person name="Tamaki H."/>
        </authorList>
    </citation>
    <scope>NUCLEOTIDE SEQUENCE [LARGE SCALE GENOMIC DNA]</scope>
    <source>
        <strain evidence="2">BS525</strain>
    </source>
</reference>
<organism evidence="2 3">
    <name type="scientific">Psychracetigena formicireducens</name>
    <dbReference type="NCBI Taxonomy" id="2986056"/>
    <lineage>
        <taxon>Bacteria</taxon>
        <taxon>Bacillati</taxon>
        <taxon>Candidatus Lithacetigenota</taxon>
        <taxon>Candidatus Psychracetigena</taxon>
    </lineage>
</organism>
<dbReference type="InterPro" id="IPR015032">
    <property type="entry name" value="ThsB__TIR-like_domain"/>
</dbReference>
<evidence type="ECO:0000259" key="1">
    <source>
        <dbReference type="Pfam" id="PF08937"/>
    </source>
</evidence>
<dbReference type="SUPFAM" id="SSF52206">
    <property type="entry name" value="Hypothetical protein MTH538"/>
    <property type="match status" value="1"/>
</dbReference>
<dbReference type="AlphaFoldDB" id="A0A9E2BFR6"/>
<sequence>MARRVFFSFHYKPDNWRASQIRNMGVIEGNRPVSDNDWEQITRGGDEAIQDWINEQMEGKSCISVLIGANTAGRKWIKYEIKKAWNDDKGVLGIYIHNLKDKERNQSSKGRNPFDDFTIKGEKLSKIVKAYDPPYLTSTFVYDHIKENLIDWVEEAIEIRNKY</sequence>
<evidence type="ECO:0000313" key="2">
    <source>
        <dbReference type="EMBL" id="MBT9144692.1"/>
    </source>
</evidence>
<gene>
    <name evidence="2" type="ORF">DDT42_00537</name>
</gene>
<comment type="caution">
    <text evidence="2">The sequence shown here is derived from an EMBL/GenBank/DDBJ whole genome shotgun (WGS) entry which is preliminary data.</text>
</comment>
<dbReference type="InterPro" id="IPR036490">
    <property type="entry name" value="ThsB_TIR-like_sf"/>
</dbReference>
<proteinExistence type="predicted"/>
<dbReference type="Proteomes" id="UP000811545">
    <property type="component" value="Unassembled WGS sequence"/>
</dbReference>
<dbReference type="EMBL" id="QLTW01000017">
    <property type="protein sequence ID" value="MBT9144692.1"/>
    <property type="molecule type" value="Genomic_DNA"/>
</dbReference>
<dbReference type="Gene3D" id="3.40.50.9200">
    <property type="entry name" value="Hypothetical protein MTH538"/>
    <property type="match status" value="1"/>
</dbReference>
<evidence type="ECO:0000313" key="3">
    <source>
        <dbReference type="Proteomes" id="UP000811545"/>
    </source>
</evidence>
<feature type="domain" description="Thoeris protein ThsB TIR-like" evidence="1">
    <location>
        <begin position="6"/>
        <end position="101"/>
    </location>
</feature>